<organism evidence="2 3">
    <name type="scientific">Triticum turgidum subsp. durum</name>
    <name type="common">Durum wheat</name>
    <name type="synonym">Triticum durum</name>
    <dbReference type="NCBI Taxonomy" id="4567"/>
    <lineage>
        <taxon>Eukaryota</taxon>
        <taxon>Viridiplantae</taxon>
        <taxon>Streptophyta</taxon>
        <taxon>Embryophyta</taxon>
        <taxon>Tracheophyta</taxon>
        <taxon>Spermatophyta</taxon>
        <taxon>Magnoliopsida</taxon>
        <taxon>Liliopsida</taxon>
        <taxon>Poales</taxon>
        <taxon>Poaceae</taxon>
        <taxon>BOP clade</taxon>
        <taxon>Pooideae</taxon>
        <taxon>Triticodae</taxon>
        <taxon>Triticeae</taxon>
        <taxon>Triticinae</taxon>
        <taxon>Triticum</taxon>
    </lineage>
</organism>
<reference evidence="2 3" key="1">
    <citation type="submission" date="2017-09" db="EMBL/GenBank/DDBJ databases">
        <authorList>
            <consortium name="International Durum Wheat Genome Sequencing Consortium (IDWGSC)"/>
            <person name="Milanesi L."/>
        </authorList>
    </citation>
    <scope>NUCLEOTIDE SEQUENCE [LARGE SCALE GENOMIC DNA]</scope>
    <source>
        <strain evidence="3">cv. Svevo</strain>
    </source>
</reference>
<proteinExistence type="predicted"/>
<name>A0A9R0QL49_TRITD</name>
<dbReference type="Proteomes" id="UP000324705">
    <property type="component" value="Chromosome 1A"/>
</dbReference>
<keyword evidence="3" id="KW-1185">Reference proteome</keyword>
<protein>
    <recommendedName>
        <fullName evidence="1">KIB1-4 beta-propeller domain-containing protein</fullName>
    </recommendedName>
</protein>
<dbReference type="EMBL" id="LT934111">
    <property type="protein sequence ID" value="VAH11183.1"/>
    <property type="molecule type" value="Genomic_DNA"/>
</dbReference>
<feature type="domain" description="KIB1-4 beta-propeller" evidence="1">
    <location>
        <begin position="66"/>
        <end position="348"/>
    </location>
</feature>
<evidence type="ECO:0000313" key="2">
    <source>
        <dbReference type="EMBL" id="VAH11183.1"/>
    </source>
</evidence>
<dbReference type="PANTHER" id="PTHR33110:SF57">
    <property type="entry name" value="DUF295 DOMAIN-CONTAINING PROTEIN"/>
    <property type="match status" value="1"/>
</dbReference>
<dbReference type="SUPFAM" id="SSF81383">
    <property type="entry name" value="F-box domain"/>
    <property type="match status" value="1"/>
</dbReference>
<dbReference type="InterPro" id="IPR036047">
    <property type="entry name" value="F-box-like_dom_sf"/>
</dbReference>
<dbReference type="Gene3D" id="1.20.1280.50">
    <property type="match status" value="1"/>
</dbReference>
<dbReference type="OMA" id="CREDAML"/>
<dbReference type="PANTHER" id="PTHR33110">
    <property type="entry name" value="F-BOX/KELCH-REPEAT PROTEIN-RELATED"/>
    <property type="match status" value="1"/>
</dbReference>
<accession>A0A9R0QL49</accession>
<gene>
    <name evidence="2" type="ORF">TRITD_1Av1G220460</name>
</gene>
<dbReference type="Pfam" id="PF03478">
    <property type="entry name" value="Beta-prop_KIB1-4"/>
    <property type="match status" value="1"/>
</dbReference>
<evidence type="ECO:0000259" key="1">
    <source>
        <dbReference type="Pfam" id="PF03478"/>
    </source>
</evidence>
<sequence>MSSPTRRAQVPWSSIPTELAGVVLRCLPCHADRVRFAAVCKQWRASARQTSPPPHYPWLALPDRTFYSLPGSAFRRLPLHLDRHRQLPHAQSSCGEWLVFERFDGAYTLVSPFSMSTTILLPGLSGTYAPNVPLLVATDQPVPDMLKLVVCSGNLVAAIVNDDEALTYSSKLALCRPGASSWWSSTPDELRDLQDIVSCEGKLYALDKFNGLFSVSVGTDRRTGNPTVSRVERLMGSPHGVLKHSSRYLLESSGTLLLVCREDAMLEGFSGGSMGGLELELEFEVLKADVERSRWTSIRSVGDDRVLFVGPWCSRAVHATGEHDPIYTAGNRIFFMVDASAKRYNHGYYGTQQEPFYCIVYDMSTQRSELFLEKPVRPLNGFPVTWLFPPTQR</sequence>
<dbReference type="InterPro" id="IPR005174">
    <property type="entry name" value="KIB1-4_b-propeller"/>
</dbReference>
<evidence type="ECO:0000313" key="3">
    <source>
        <dbReference type="Proteomes" id="UP000324705"/>
    </source>
</evidence>
<dbReference type="AlphaFoldDB" id="A0A9R0QL49"/>
<dbReference type="Gramene" id="TRITD1Av1G220460.1">
    <property type="protein sequence ID" value="TRITD1Av1G220460.1"/>
    <property type="gene ID" value="TRITD1Av1G220460"/>
</dbReference>